<organism evidence="2 3">
    <name type="scientific">Caligus rogercresseyi</name>
    <name type="common">Sea louse</name>
    <dbReference type="NCBI Taxonomy" id="217165"/>
    <lineage>
        <taxon>Eukaryota</taxon>
        <taxon>Metazoa</taxon>
        <taxon>Ecdysozoa</taxon>
        <taxon>Arthropoda</taxon>
        <taxon>Crustacea</taxon>
        <taxon>Multicrustacea</taxon>
        <taxon>Hexanauplia</taxon>
        <taxon>Copepoda</taxon>
        <taxon>Siphonostomatoida</taxon>
        <taxon>Caligidae</taxon>
        <taxon>Caligus</taxon>
    </lineage>
</organism>
<evidence type="ECO:0000313" key="3">
    <source>
        <dbReference type="Proteomes" id="UP000595437"/>
    </source>
</evidence>
<feature type="region of interest" description="Disordered" evidence="1">
    <location>
        <begin position="56"/>
        <end position="78"/>
    </location>
</feature>
<dbReference type="EMBL" id="CP045893">
    <property type="protein sequence ID" value="QQP53272.1"/>
    <property type="molecule type" value="Genomic_DNA"/>
</dbReference>
<dbReference type="OrthoDB" id="7540217at2759"/>
<name>A0A7T8QS91_CALRO</name>
<accession>A0A7T8QS91</accession>
<reference evidence="3" key="1">
    <citation type="submission" date="2021-01" db="EMBL/GenBank/DDBJ databases">
        <title>Caligus Genome Assembly.</title>
        <authorList>
            <person name="Gallardo-Escarate C."/>
        </authorList>
    </citation>
    <scope>NUCLEOTIDE SEQUENCE [LARGE SCALE GENOMIC DNA]</scope>
</reference>
<evidence type="ECO:0000256" key="1">
    <source>
        <dbReference type="SAM" id="MobiDB-lite"/>
    </source>
</evidence>
<sequence>MPHMEILRVIWTRKQTRCAVIQILCIKGNTISKPQVFELLGIDRIRVAELRQQLKDTRDPPAVVERPSGPPGSTRKARTSNFIRRVSDIFEHDPSRSIRDVARKWTFLT</sequence>
<protein>
    <submittedName>
        <fullName evidence="2">Uncharacterized protein</fullName>
    </submittedName>
</protein>
<dbReference type="Proteomes" id="UP000595437">
    <property type="component" value="Chromosome 4"/>
</dbReference>
<keyword evidence="3" id="KW-1185">Reference proteome</keyword>
<evidence type="ECO:0000313" key="2">
    <source>
        <dbReference type="EMBL" id="QQP53272.1"/>
    </source>
</evidence>
<dbReference type="AlphaFoldDB" id="A0A7T8QS91"/>
<gene>
    <name evidence="2" type="ORF">FKW44_005697</name>
</gene>
<proteinExistence type="predicted"/>